<keyword evidence="2" id="KW-1185">Reference proteome</keyword>
<evidence type="ECO:0000313" key="2">
    <source>
        <dbReference type="Proteomes" id="UP001230649"/>
    </source>
</evidence>
<sequence length="143" mass="15597">MCTSPPSETAVGDSILVVAYNEAVDGITRLAVVEVPMRIDTWFESQAYVAPVEEADTVTEGSATTDASFYLVFLVVVGPPDVTVLQRNQGDDDPPSPVHNNPLYSAIALKQCHNGSIYPARQLTRDTERIGHKQDRRPIPVMS</sequence>
<gene>
    <name evidence="1" type="ORF">QFC20_006299</name>
</gene>
<comment type="caution">
    <text evidence="1">The sequence shown here is derived from an EMBL/GenBank/DDBJ whole genome shotgun (WGS) entry which is preliminary data.</text>
</comment>
<protein>
    <submittedName>
        <fullName evidence="1">Uncharacterized protein</fullName>
    </submittedName>
</protein>
<dbReference type="EMBL" id="JASBWS010000107">
    <property type="protein sequence ID" value="KAJ9097057.1"/>
    <property type="molecule type" value="Genomic_DNA"/>
</dbReference>
<proteinExistence type="predicted"/>
<dbReference type="Proteomes" id="UP001230649">
    <property type="component" value="Unassembled WGS sequence"/>
</dbReference>
<accession>A0ACC2VCM5</accession>
<evidence type="ECO:0000313" key="1">
    <source>
        <dbReference type="EMBL" id="KAJ9097057.1"/>
    </source>
</evidence>
<name>A0ACC2VCM5_9TREE</name>
<organism evidence="1 2">
    <name type="scientific">Naganishia adeliensis</name>
    <dbReference type="NCBI Taxonomy" id="92952"/>
    <lineage>
        <taxon>Eukaryota</taxon>
        <taxon>Fungi</taxon>
        <taxon>Dikarya</taxon>
        <taxon>Basidiomycota</taxon>
        <taxon>Agaricomycotina</taxon>
        <taxon>Tremellomycetes</taxon>
        <taxon>Filobasidiales</taxon>
        <taxon>Filobasidiaceae</taxon>
        <taxon>Naganishia</taxon>
    </lineage>
</organism>
<reference evidence="1" key="1">
    <citation type="submission" date="2023-04" db="EMBL/GenBank/DDBJ databases">
        <title>Draft Genome sequencing of Naganishia species isolated from polar environments using Oxford Nanopore Technology.</title>
        <authorList>
            <person name="Leo P."/>
            <person name="Venkateswaran K."/>
        </authorList>
    </citation>
    <scope>NUCLEOTIDE SEQUENCE</scope>
    <source>
        <strain evidence="1">MNA-CCFEE 5262</strain>
    </source>
</reference>